<organism evidence="1 2">
    <name type="scientific">Budvicia aquatica</name>
    <dbReference type="NCBI Taxonomy" id="82979"/>
    <lineage>
        <taxon>Bacteria</taxon>
        <taxon>Pseudomonadati</taxon>
        <taxon>Pseudomonadota</taxon>
        <taxon>Gammaproteobacteria</taxon>
        <taxon>Enterobacterales</taxon>
        <taxon>Budviciaceae</taxon>
        <taxon>Budvicia</taxon>
    </lineage>
</organism>
<dbReference type="Proteomes" id="UP000373449">
    <property type="component" value="Unassembled WGS sequence"/>
</dbReference>
<sequence>MTTQLKERYKTDVVIEKAQSDFGDSVDELLESMIQSASLPQVFTFLIIKVKEAIISAMKSLWSFFF</sequence>
<evidence type="ECO:0000313" key="2">
    <source>
        <dbReference type="Proteomes" id="UP000373449"/>
    </source>
</evidence>
<proteinExistence type="predicted"/>
<reference evidence="1 2" key="1">
    <citation type="submission" date="2019-03" db="EMBL/GenBank/DDBJ databases">
        <authorList>
            <consortium name="Pathogen Informatics"/>
        </authorList>
    </citation>
    <scope>NUCLEOTIDE SEQUENCE [LARGE SCALE GENOMIC DNA]</scope>
    <source>
        <strain evidence="1 2">NCTC12282</strain>
    </source>
</reference>
<protein>
    <submittedName>
        <fullName evidence="1">Uncharacterized protein</fullName>
    </submittedName>
</protein>
<dbReference type="AlphaFoldDB" id="A0A485A570"/>
<gene>
    <name evidence="1" type="ORF">NCTC12282_05931</name>
</gene>
<evidence type="ECO:0000313" key="1">
    <source>
        <dbReference type="EMBL" id="VFS52659.1"/>
    </source>
</evidence>
<dbReference type="EMBL" id="CAADJA010000002">
    <property type="protein sequence ID" value="VFS52659.1"/>
    <property type="molecule type" value="Genomic_DNA"/>
</dbReference>
<name>A0A485A570_9GAMM</name>
<accession>A0A485A570</accession>